<protein>
    <recommendedName>
        <fullName evidence="1">Fe-containing alcohol dehydrogenase-like C-terminal domain-containing protein</fullName>
    </recommendedName>
</protein>
<evidence type="ECO:0000259" key="1">
    <source>
        <dbReference type="Pfam" id="PF25137"/>
    </source>
</evidence>
<dbReference type="AlphaFoldDB" id="X0XWJ4"/>
<accession>X0XWJ4</accession>
<dbReference type="SUPFAM" id="SSF56796">
    <property type="entry name" value="Dehydroquinate synthase-like"/>
    <property type="match status" value="1"/>
</dbReference>
<dbReference type="EMBL" id="BARS01044761">
    <property type="protein sequence ID" value="GAG39577.1"/>
    <property type="molecule type" value="Genomic_DNA"/>
</dbReference>
<dbReference type="Pfam" id="PF25137">
    <property type="entry name" value="ADH_Fe_C"/>
    <property type="match status" value="1"/>
</dbReference>
<organism evidence="2">
    <name type="scientific">marine sediment metagenome</name>
    <dbReference type="NCBI Taxonomy" id="412755"/>
    <lineage>
        <taxon>unclassified sequences</taxon>
        <taxon>metagenomes</taxon>
        <taxon>ecological metagenomes</taxon>
    </lineage>
</organism>
<comment type="caution">
    <text evidence="2">The sequence shown here is derived from an EMBL/GenBank/DDBJ whole genome shotgun (WGS) entry which is preliminary data.</text>
</comment>
<evidence type="ECO:0000313" key="2">
    <source>
        <dbReference type="EMBL" id="GAG39577.1"/>
    </source>
</evidence>
<name>X0XWJ4_9ZZZZ</name>
<dbReference type="InterPro" id="IPR056798">
    <property type="entry name" value="ADH_Fe_C"/>
</dbReference>
<dbReference type="Gene3D" id="1.20.1090.10">
    <property type="entry name" value="Dehydroquinate synthase-like - alpha domain"/>
    <property type="match status" value="1"/>
</dbReference>
<reference evidence="2" key="1">
    <citation type="journal article" date="2014" name="Front. Microbiol.">
        <title>High frequency of phylogenetically diverse reductive dehalogenase-homologous genes in deep subseafloor sedimentary metagenomes.</title>
        <authorList>
            <person name="Kawai M."/>
            <person name="Futagami T."/>
            <person name="Toyoda A."/>
            <person name="Takaki Y."/>
            <person name="Nishi S."/>
            <person name="Hori S."/>
            <person name="Arai W."/>
            <person name="Tsubouchi T."/>
            <person name="Morono Y."/>
            <person name="Uchiyama I."/>
            <person name="Ito T."/>
            <person name="Fujiyama A."/>
            <person name="Inagaki F."/>
            <person name="Takami H."/>
        </authorList>
    </citation>
    <scope>NUCLEOTIDE SEQUENCE</scope>
    <source>
        <strain evidence="2">Expedition CK06-06</strain>
    </source>
</reference>
<sequence length="68" mass="7528">DEAAALALHDWVAELVEDLELGQSLSDLGISEEDLEPMIAPAMASGSTKHNPREVTEHELRQFLEQML</sequence>
<feature type="domain" description="Fe-containing alcohol dehydrogenase-like C-terminal" evidence="1">
    <location>
        <begin position="2"/>
        <end position="67"/>
    </location>
</feature>
<proteinExistence type="predicted"/>
<feature type="non-terminal residue" evidence="2">
    <location>
        <position position="1"/>
    </location>
</feature>
<gene>
    <name evidence="2" type="ORF">S01H1_67564</name>
</gene>